<evidence type="ECO:0000256" key="4">
    <source>
        <dbReference type="ARBA" id="ARBA00022679"/>
    </source>
</evidence>
<comment type="similarity">
    <text evidence="2">Belongs to the thiolase-like superfamily. Chalcone/stilbene synthases family.</text>
</comment>
<reference evidence="9" key="1">
    <citation type="submission" date="2016-10" db="EMBL/GenBank/DDBJ databases">
        <authorList>
            <person name="Varghese N."/>
            <person name="Submissions S."/>
        </authorList>
    </citation>
    <scope>NUCLEOTIDE SEQUENCE [LARGE SCALE GENOMIC DNA]</scope>
    <source>
        <strain evidence="9">DSM 44234</strain>
    </source>
</reference>
<dbReference type="GO" id="GO:0016747">
    <property type="term" value="F:acyltransferase activity, transferring groups other than amino-acyl groups"/>
    <property type="evidence" value="ECO:0007669"/>
    <property type="project" value="InterPro"/>
</dbReference>
<feature type="domain" description="Chalcone/stilbene synthase C-terminal" evidence="7">
    <location>
        <begin position="262"/>
        <end position="403"/>
    </location>
</feature>
<evidence type="ECO:0000256" key="1">
    <source>
        <dbReference type="ARBA" id="ARBA00005194"/>
    </source>
</evidence>
<dbReference type="InterPro" id="IPR016039">
    <property type="entry name" value="Thiolase-like"/>
</dbReference>
<feature type="active site" description="Acyl-thioester intermediate" evidence="5">
    <location>
        <position position="181"/>
    </location>
</feature>
<dbReference type="PANTHER" id="PTHR11877:SF46">
    <property type="entry name" value="TYPE III POLYKETIDE SYNTHASE A"/>
    <property type="match status" value="1"/>
</dbReference>
<comment type="subunit">
    <text evidence="3">Homodimer.</text>
</comment>
<evidence type="ECO:0000313" key="9">
    <source>
        <dbReference type="Proteomes" id="UP000182241"/>
    </source>
</evidence>
<feature type="domain" description="Chalcone/stilbene synthase N-terminal" evidence="6">
    <location>
        <begin position="36"/>
        <end position="241"/>
    </location>
</feature>
<evidence type="ECO:0000259" key="6">
    <source>
        <dbReference type="Pfam" id="PF00195"/>
    </source>
</evidence>
<dbReference type="STRING" id="57704.SAMN04489793_3378"/>
<organism evidence="8 9">
    <name type="scientific">Tsukamurella tyrosinosolvens</name>
    <dbReference type="NCBI Taxonomy" id="57704"/>
    <lineage>
        <taxon>Bacteria</taxon>
        <taxon>Bacillati</taxon>
        <taxon>Actinomycetota</taxon>
        <taxon>Actinomycetes</taxon>
        <taxon>Mycobacteriales</taxon>
        <taxon>Tsukamurellaceae</taxon>
        <taxon>Tsukamurella</taxon>
    </lineage>
</organism>
<accession>A0A1H4VY86</accession>
<dbReference type="InterPro" id="IPR012328">
    <property type="entry name" value="Chalcone/stilbene_synt_C"/>
</dbReference>
<comment type="pathway">
    <text evidence="1">Lipid metabolism; fatty acid biosynthesis.</text>
</comment>
<evidence type="ECO:0000259" key="7">
    <source>
        <dbReference type="Pfam" id="PF02797"/>
    </source>
</evidence>
<dbReference type="CDD" id="cd00831">
    <property type="entry name" value="CHS_like"/>
    <property type="match status" value="1"/>
</dbReference>
<dbReference type="EMBL" id="FNSA01000003">
    <property type="protein sequence ID" value="SEC86082.1"/>
    <property type="molecule type" value="Genomic_DNA"/>
</dbReference>
<dbReference type="UniPathway" id="UPA00094"/>
<keyword evidence="4" id="KW-0808">Transferase</keyword>
<evidence type="ECO:0000256" key="5">
    <source>
        <dbReference type="PIRSR" id="PIRSR000451-1"/>
    </source>
</evidence>
<dbReference type="GO" id="GO:0030639">
    <property type="term" value="P:polyketide biosynthetic process"/>
    <property type="evidence" value="ECO:0007669"/>
    <property type="project" value="TreeGrafter"/>
</dbReference>
<sequence>MNAGSQGAPALDVPAPVLPAPGTWLGAPPAPPTSVAVIESLATGSPAQTYGQAESADRVAARFDDPRQAERIRRVYAKTRVDERHLAIDPLTPEFAEFSTRPDTVRERMDLFYEHAAPLAVDTARRALGVGTEHEVDPADVGQLVFVTSTGFLAPGVDVAVIRALGLAPQTSRVVINFMGCAAAMNALRVSTDYVRAHPDRKSLMICLELSSVNAVFSGDPNDVVISSLFADGCGAAVIGASEVGHPLPGGRIVVRDTFTHLLDGAEDGIVLGVNANGITCELAESLPQYIVDGVAPVIDAVLGRNDLGREAVAHWAIHPGGPKIIESASAALGLPDEASRTSWDVLAEHGNMLSVSLLFVLERLLAQVADGAATQPDGAPTTGMAFSFAPGVTVEGFLFDVVTGDQPGE</sequence>
<evidence type="ECO:0000313" key="8">
    <source>
        <dbReference type="EMBL" id="SEC86082.1"/>
    </source>
</evidence>
<dbReference type="AlphaFoldDB" id="A0A1H4VY86"/>
<dbReference type="RefSeq" id="WP_102103311.1">
    <property type="nucleotide sequence ID" value="NZ_CBDRGN010000001.1"/>
</dbReference>
<dbReference type="Proteomes" id="UP000182241">
    <property type="component" value="Unassembled WGS sequence"/>
</dbReference>
<dbReference type="SUPFAM" id="SSF53901">
    <property type="entry name" value="Thiolase-like"/>
    <property type="match status" value="1"/>
</dbReference>
<dbReference type="Gene3D" id="3.40.47.10">
    <property type="match status" value="2"/>
</dbReference>
<dbReference type="OrthoDB" id="9786288at2"/>
<proteinExistence type="inferred from homology"/>
<dbReference type="PIRSF" id="PIRSF000451">
    <property type="entry name" value="PKS_III"/>
    <property type="match status" value="1"/>
</dbReference>
<name>A0A1H4VY86_TSUTY</name>
<evidence type="ECO:0000256" key="2">
    <source>
        <dbReference type="ARBA" id="ARBA00005531"/>
    </source>
</evidence>
<evidence type="ECO:0000256" key="3">
    <source>
        <dbReference type="ARBA" id="ARBA00011738"/>
    </source>
</evidence>
<protein>
    <submittedName>
        <fullName evidence="8">Long-chain alpha-pyrone synthase</fullName>
    </submittedName>
</protein>
<dbReference type="Pfam" id="PF00195">
    <property type="entry name" value="Chal_sti_synt_N"/>
    <property type="match status" value="1"/>
</dbReference>
<dbReference type="Pfam" id="PF02797">
    <property type="entry name" value="Chal_sti_synt_C"/>
    <property type="match status" value="1"/>
</dbReference>
<dbReference type="InterPro" id="IPR011141">
    <property type="entry name" value="Polyketide_synthase_type-III"/>
</dbReference>
<gene>
    <name evidence="8" type="ORF">SAMN04489793_3378</name>
</gene>
<dbReference type="InterPro" id="IPR001099">
    <property type="entry name" value="Chalcone/stilbene_synt_N"/>
</dbReference>
<dbReference type="PANTHER" id="PTHR11877">
    <property type="entry name" value="HYDROXYMETHYLGLUTARYL-COA SYNTHASE"/>
    <property type="match status" value="1"/>
</dbReference>
<dbReference type="GO" id="GO:0006633">
    <property type="term" value="P:fatty acid biosynthetic process"/>
    <property type="evidence" value="ECO:0007669"/>
    <property type="project" value="UniProtKB-UniPathway"/>
</dbReference>
<keyword evidence="9" id="KW-1185">Reference proteome</keyword>